<dbReference type="Proteomes" id="UP000324897">
    <property type="component" value="Unassembled WGS sequence"/>
</dbReference>
<dbReference type="Gramene" id="TVU34079">
    <property type="protein sequence ID" value="TVU34079"/>
    <property type="gene ID" value="EJB05_15905"/>
</dbReference>
<feature type="region of interest" description="Disordered" evidence="1">
    <location>
        <begin position="60"/>
        <end position="164"/>
    </location>
</feature>
<dbReference type="OrthoDB" id="1934555at2759"/>
<dbReference type="Pfam" id="PF05097">
    <property type="entry name" value="DUF688"/>
    <property type="match status" value="1"/>
</dbReference>
<feature type="region of interest" description="Disordered" evidence="1">
    <location>
        <begin position="182"/>
        <end position="239"/>
    </location>
</feature>
<gene>
    <name evidence="2" type="ORF">EJB05_15905</name>
</gene>
<dbReference type="EMBL" id="RWGY01000009">
    <property type="protein sequence ID" value="TVU34079.1"/>
    <property type="molecule type" value="Genomic_DNA"/>
</dbReference>
<organism evidence="2 3">
    <name type="scientific">Eragrostis curvula</name>
    <name type="common">weeping love grass</name>
    <dbReference type="NCBI Taxonomy" id="38414"/>
    <lineage>
        <taxon>Eukaryota</taxon>
        <taxon>Viridiplantae</taxon>
        <taxon>Streptophyta</taxon>
        <taxon>Embryophyta</taxon>
        <taxon>Tracheophyta</taxon>
        <taxon>Spermatophyta</taxon>
        <taxon>Magnoliopsida</taxon>
        <taxon>Liliopsida</taxon>
        <taxon>Poales</taxon>
        <taxon>Poaceae</taxon>
        <taxon>PACMAD clade</taxon>
        <taxon>Chloridoideae</taxon>
        <taxon>Eragrostideae</taxon>
        <taxon>Eragrostidinae</taxon>
        <taxon>Eragrostis</taxon>
    </lineage>
</organism>
<feature type="compositionally biased region" description="Low complexity" evidence="1">
    <location>
        <begin position="109"/>
        <end position="118"/>
    </location>
</feature>
<name>A0A5J9VD69_9POAL</name>
<feature type="compositionally biased region" description="Low complexity" evidence="1">
    <location>
        <begin position="196"/>
        <end position="212"/>
    </location>
</feature>
<comment type="caution">
    <text evidence="2">The sequence shown here is derived from an EMBL/GenBank/DDBJ whole genome shotgun (WGS) entry which is preliminary data.</text>
</comment>
<evidence type="ECO:0000313" key="3">
    <source>
        <dbReference type="Proteomes" id="UP000324897"/>
    </source>
</evidence>
<feature type="region of interest" description="Disordered" evidence="1">
    <location>
        <begin position="274"/>
        <end position="293"/>
    </location>
</feature>
<accession>A0A5J9VD69</accession>
<protein>
    <submittedName>
        <fullName evidence="2">Uncharacterized protein</fullName>
    </submittedName>
</protein>
<evidence type="ECO:0000256" key="1">
    <source>
        <dbReference type="SAM" id="MobiDB-lite"/>
    </source>
</evidence>
<dbReference type="InterPro" id="IPR007789">
    <property type="entry name" value="DUF688"/>
</dbReference>
<dbReference type="AlphaFoldDB" id="A0A5J9VD69"/>
<proteinExistence type="predicted"/>
<feature type="non-terminal residue" evidence="2">
    <location>
        <position position="1"/>
    </location>
</feature>
<feature type="compositionally biased region" description="Basic and acidic residues" evidence="1">
    <location>
        <begin position="182"/>
        <end position="193"/>
    </location>
</feature>
<dbReference type="PANTHER" id="PTHR34371">
    <property type="entry name" value="OS01G0551000 PROTEIN"/>
    <property type="match status" value="1"/>
</dbReference>
<reference evidence="2 3" key="1">
    <citation type="journal article" date="2019" name="Sci. Rep.">
        <title>A high-quality genome of Eragrostis curvula grass provides insights into Poaceae evolution and supports new strategies to enhance forage quality.</title>
        <authorList>
            <person name="Carballo J."/>
            <person name="Santos B.A.C.M."/>
            <person name="Zappacosta D."/>
            <person name="Garbus I."/>
            <person name="Selva J.P."/>
            <person name="Gallo C.A."/>
            <person name="Diaz A."/>
            <person name="Albertini E."/>
            <person name="Caccamo M."/>
            <person name="Echenique V."/>
        </authorList>
    </citation>
    <scope>NUCLEOTIDE SEQUENCE [LARGE SCALE GENOMIC DNA]</scope>
    <source>
        <strain evidence="3">cv. Victoria</strain>
        <tissue evidence="2">Leaf</tissue>
    </source>
</reference>
<keyword evidence="3" id="KW-1185">Reference proteome</keyword>
<dbReference type="PANTHER" id="PTHR34371:SF6">
    <property type="entry name" value="MEMBRANE-ASSOCIATED KINASE REGULATOR 6"/>
    <property type="match status" value="1"/>
</dbReference>
<evidence type="ECO:0000313" key="2">
    <source>
        <dbReference type="EMBL" id="TVU34079.1"/>
    </source>
</evidence>
<sequence length="293" mass="31296">MGAEARCLINGKKTPAPALPPALYVVRSPSRAGRVVDLDDGAGTSTPSLRTPVTVPFLWEDAPGRPKQHGDTVPGAPTSTAKVVVPADGDADRGDQDQDGDGDGDATARPLPLKLPPRLQVPSSAAEHSLSPKTVLQGPYGCTRRPPRTALGRSGSVASFRRTPSAGAGFFSRRKAAAATWIDRKSGRDRHNADASCSSPSASSSSSSSSVSFFGDDRGHGTHRLPADQEEEEEGAKASVRITRFTRNRSLPSMTTSHLWASIRQKRQADCSVELEEDRQGTRTMAHRRLKRQ</sequence>